<evidence type="ECO:0000256" key="11">
    <source>
        <dbReference type="ARBA" id="ARBA00023295"/>
    </source>
</evidence>
<proteinExistence type="inferred from homology"/>
<dbReference type="Gene3D" id="3.20.20.80">
    <property type="entry name" value="Glycosidases"/>
    <property type="match status" value="1"/>
</dbReference>
<dbReference type="PROSITE" id="PS51782">
    <property type="entry name" value="LYSM"/>
    <property type="match status" value="2"/>
</dbReference>
<keyword evidence="11 14" id="KW-0326">Glycosidase</keyword>
<evidence type="ECO:0000256" key="9">
    <source>
        <dbReference type="ARBA" id="ARBA00023026"/>
    </source>
</evidence>
<dbReference type="GO" id="GO:0006032">
    <property type="term" value="P:chitin catabolic process"/>
    <property type="evidence" value="ECO:0007669"/>
    <property type="project" value="UniProtKB-KW"/>
</dbReference>
<dbReference type="SUPFAM" id="SSF54556">
    <property type="entry name" value="Chitinase insertion domain"/>
    <property type="match status" value="1"/>
</dbReference>
<dbReference type="SUPFAM" id="SSF51445">
    <property type="entry name" value="(Trans)glycosidases"/>
    <property type="match status" value="1"/>
</dbReference>
<evidence type="ECO:0000256" key="4">
    <source>
        <dbReference type="ARBA" id="ARBA00012729"/>
    </source>
</evidence>
<dbReference type="EC" id="3.2.1.14" evidence="4"/>
<dbReference type="InterPro" id="IPR053214">
    <property type="entry name" value="LysM12-like"/>
</dbReference>
<dbReference type="Pfam" id="PF01476">
    <property type="entry name" value="LysM"/>
    <property type="match status" value="2"/>
</dbReference>
<evidence type="ECO:0000256" key="3">
    <source>
        <dbReference type="ARBA" id="ARBA00008682"/>
    </source>
</evidence>
<evidence type="ECO:0000256" key="8">
    <source>
        <dbReference type="ARBA" id="ARBA00023024"/>
    </source>
</evidence>
<evidence type="ECO:0000259" key="15">
    <source>
        <dbReference type="PROSITE" id="PS51782"/>
    </source>
</evidence>
<keyword evidence="8" id="KW-0146">Chitin degradation</keyword>
<dbReference type="InterPro" id="IPR001579">
    <property type="entry name" value="Glyco_hydro_18_chit_AS"/>
</dbReference>
<reference evidence="17" key="1">
    <citation type="submission" date="2018-11" db="EMBL/GenBank/DDBJ databases">
        <title>Identification and characterization of the chitinase genes of glycoside hydrolase family 18 (GH18) from genome of the entomopathogenic fungus Paecilomyces cicadae.</title>
        <authorList>
            <person name="Peng Y."/>
            <person name="Ye L."/>
            <person name="Li S."/>
            <person name="Li S."/>
            <person name="Xu H."/>
            <person name="Liu D."/>
            <person name="Jiang J."/>
            <person name="Dang X."/>
        </authorList>
    </citation>
    <scope>NUCLEOTIDE SEQUENCE</scope>
    <source>
        <strain evidence="17">ZJ1611</strain>
    </source>
</reference>
<evidence type="ECO:0000256" key="10">
    <source>
        <dbReference type="ARBA" id="ARBA00023277"/>
    </source>
</evidence>
<dbReference type="CDD" id="cd00118">
    <property type="entry name" value="LysM"/>
    <property type="match status" value="2"/>
</dbReference>
<dbReference type="SUPFAM" id="SSF57016">
    <property type="entry name" value="Plant lectins/antimicrobial peptides"/>
    <property type="match status" value="1"/>
</dbReference>
<organism evidence="17">
    <name type="scientific">Cordyceps cicadae</name>
    <dbReference type="NCBI Taxonomy" id="218633"/>
    <lineage>
        <taxon>Eukaryota</taxon>
        <taxon>Fungi</taxon>
        <taxon>Dikarya</taxon>
        <taxon>Ascomycota</taxon>
        <taxon>Pezizomycotina</taxon>
        <taxon>Sordariomycetes</taxon>
        <taxon>Hypocreomycetidae</taxon>
        <taxon>Hypocreales</taxon>
        <taxon>Cordycipitaceae</taxon>
        <taxon>Cordyceps</taxon>
    </lineage>
</organism>
<dbReference type="SMART" id="SM00636">
    <property type="entry name" value="Glyco_18"/>
    <property type="match status" value="1"/>
</dbReference>
<accession>A0A514TPA5</accession>
<comment type="subcellular location">
    <subcellularLocation>
        <location evidence="2">Secreted</location>
    </subcellularLocation>
</comment>
<dbReference type="GO" id="GO:0008061">
    <property type="term" value="F:chitin binding"/>
    <property type="evidence" value="ECO:0007669"/>
    <property type="project" value="UniProtKB-KW"/>
</dbReference>
<keyword evidence="7 14" id="KW-0378">Hydrolase</keyword>
<dbReference type="GO" id="GO:0008843">
    <property type="term" value="F:endochitinase activity"/>
    <property type="evidence" value="ECO:0007669"/>
    <property type="project" value="UniProtKB-EC"/>
</dbReference>
<dbReference type="PANTHER" id="PTHR47700:SF2">
    <property type="entry name" value="CHITINASE"/>
    <property type="match status" value="1"/>
</dbReference>
<evidence type="ECO:0000259" key="16">
    <source>
        <dbReference type="PROSITE" id="PS51910"/>
    </source>
</evidence>
<feature type="domain" description="LysM" evidence="15">
    <location>
        <begin position="220"/>
        <end position="268"/>
    </location>
</feature>
<evidence type="ECO:0000256" key="5">
    <source>
        <dbReference type="ARBA" id="ARBA00022525"/>
    </source>
</evidence>
<dbReference type="SUPFAM" id="SSF54106">
    <property type="entry name" value="LysM domain"/>
    <property type="match status" value="1"/>
</dbReference>
<comment type="similarity">
    <text evidence="3">Belongs to the glycosyl hydrolase 18 family. Chitinase class V subfamily.</text>
</comment>
<dbReference type="InterPro" id="IPR017853">
    <property type="entry name" value="GH"/>
</dbReference>
<evidence type="ECO:0000256" key="12">
    <source>
        <dbReference type="ARBA" id="ARBA00023326"/>
    </source>
</evidence>
<evidence type="ECO:0000256" key="2">
    <source>
        <dbReference type="ARBA" id="ARBA00004613"/>
    </source>
</evidence>
<dbReference type="InterPro" id="IPR001223">
    <property type="entry name" value="Glyco_hydro18_cat"/>
</dbReference>
<comment type="catalytic activity">
    <reaction evidence="1">
        <text>Random endo-hydrolysis of N-acetyl-beta-D-glucosaminide (1-&gt;4)-beta-linkages in chitin and chitodextrins.</text>
        <dbReference type="EC" id="3.2.1.14"/>
    </reaction>
</comment>
<sequence>MCIVKIADAFAAEFSKPDDEIVAQSSILFSKVGNVIAGVYAGRQVQKKSIASLVRKFTERAGSMATEQIALQYCKDRALGSQIFGVFVDKTGDLASMQKALRGWNDATCLTSLDQTEYWDNESISMIQGDRLRIDSDIGSTTSTGGKKYKREDTCRYIQVDAGDGCAKLAERCNINPNDLAKYNPKANLCSTLAVGQAICCSSGALPDFCPKPEPDGSCKAYRIQAGDYCHAIATKNSLEVSELEEFNKNTWGWAGCDHLMADSNICLSKGSPPMPAPIPNALCGPQVPGTKKPGSGTDLADLNPFPLKACCDVWGQCGLNRDFCTPSPADTGAPGTSKPGANGCISSCGMDIRSDPSPPAQFMRVGYFKAWNLERQCLHMKHFAFAGITQDFDVDISKVSKVFDEFKALKDVKRIFVANHGLDGVDFDWEYPGPPDIPGIPPGDPKDGGNYLEFLKVLKEQLPQGKTLGMAAPASYWYLKGFPIAEMSKVLDYIIYMTYDLHGQWDYNNKWATDGCPAGNCLRHHTNQTEIEYALAMVTKAGVPSNKLVIGMALYGRTFRMTTPGCWGSDCTYTGPESGAAKGRCTDTRGYISNYEIRDIIASGRKVEQHSTNDGDIVVYDDVEWVSWMTEPRYQYQVRWVTRLNFGGVSDWAIDLDADYGSRGDGDGDSGAAPVYIDGSIYKDKEPHQTVTYEENWASSITTDGGVVTSKGSRETSTVISIPPITTDVVSLWNAPWDGRTKGEGDDNQTAGIIFLWPSFDIPPITLTKSERDDVPAETWTYSPGPYPTTTDHIGPPPVGFPDRVTPRPTCRSDCGTKCRAFCKPLDSKCIGICGCIGPFCDTKNCVGAGCFAGSGGQDGKDDCRKMSTASFCEVACTVSRYPQTTTTVCKKPRCSRTTTACDVTGRTTTTTTTRTASCEARQTYTYDPNDKAVLIGSGGRGGEWMDGDGPDGKGRPHCISCFDKDTVSQELVKMNRANARKVIGDYCDSDPPFPDDEIFVGWDDAEKGPPRVVQDRSPRRCPTVRSKRGSIKELLQGGAAHPVYPKSAGKRELTAASWDHAGFAQGGMTDLFGGNMTMLDG</sequence>
<feature type="domain" description="LysM" evidence="15">
    <location>
        <begin position="156"/>
        <end position="201"/>
    </location>
</feature>
<dbReference type="InterPro" id="IPR018392">
    <property type="entry name" value="LysM"/>
</dbReference>
<dbReference type="InterPro" id="IPR011583">
    <property type="entry name" value="Chitinase_II/V-like_cat"/>
</dbReference>
<evidence type="ECO:0000256" key="6">
    <source>
        <dbReference type="ARBA" id="ARBA00022669"/>
    </source>
</evidence>
<dbReference type="SMART" id="SM00257">
    <property type="entry name" value="LysM"/>
    <property type="match status" value="2"/>
</dbReference>
<keyword evidence="12" id="KW-0624">Polysaccharide degradation</keyword>
<dbReference type="Gene3D" id="3.10.350.10">
    <property type="entry name" value="LysM domain"/>
    <property type="match status" value="2"/>
</dbReference>
<name>A0A514TPA5_9HYPO</name>
<dbReference type="PANTHER" id="PTHR47700">
    <property type="entry name" value="V CHITINASE, PUTATIVE (AFU_ORTHOLOGUE AFUA_6G13720)-RELATED"/>
    <property type="match status" value="1"/>
</dbReference>
<feature type="domain" description="GH18" evidence="16">
    <location>
        <begin position="281"/>
        <end position="682"/>
    </location>
</feature>
<keyword evidence="10" id="KW-0119">Carbohydrate metabolism</keyword>
<dbReference type="Pfam" id="PF00704">
    <property type="entry name" value="Glyco_hydro_18"/>
    <property type="match status" value="1"/>
</dbReference>
<evidence type="ECO:0000256" key="7">
    <source>
        <dbReference type="ARBA" id="ARBA00022801"/>
    </source>
</evidence>
<keyword evidence="9" id="KW-0843">Virulence</keyword>
<evidence type="ECO:0000256" key="1">
    <source>
        <dbReference type="ARBA" id="ARBA00000822"/>
    </source>
</evidence>
<dbReference type="InterPro" id="IPR036779">
    <property type="entry name" value="LysM_dom_sf"/>
</dbReference>
<dbReference type="InterPro" id="IPR036861">
    <property type="entry name" value="Endochitinase-like_sf"/>
</dbReference>
<comment type="similarity">
    <text evidence="13">Belongs to the secreted LysM effector family.</text>
</comment>
<dbReference type="Gene3D" id="3.10.50.10">
    <property type="match status" value="1"/>
</dbReference>
<dbReference type="GO" id="GO:0000272">
    <property type="term" value="P:polysaccharide catabolic process"/>
    <property type="evidence" value="ECO:0007669"/>
    <property type="project" value="UniProtKB-KW"/>
</dbReference>
<dbReference type="GO" id="GO:0005576">
    <property type="term" value="C:extracellular region"/>
    <property type="evidence" value="ECO:0007669"/>
    <property type="project" value="UniProtKB-SubCell"/>
</dbReference>
<dbReference type="EMBL" id="MK253740">
    <property type="protein sequence ID" value="QDJ94335.1"/>
    <property type="molecule type" value="Genomic_DNA"/>
</dbReference>
<protein>
    <recommendedName>
        <fullName evidence="4">chitinase</fullName>
        <ecNumber evidence="4">3.2.1.14</ecNumber>
    </recommendedName>
</protein>
<dbReference type="AlphaFoldDB" id="A0A514TPA5"/>
<dbReference type="PROSITE" id="PS51910">
    <property type="entry name" value="GH18_2"/>
    <property type="match status" value="1"/>
</dbReference>
<keyword evidence="6" id="KW-0147">Chitin-binding</keyword>
<evidence type="ECO:0000256" key="14">
    <source>
        <dbReference type="RuleBase" id="RU000489"/>
    </source>
</evidence>
<evidence type="ECO:0000313" key="17">
    <source>
        <dbReference type="EMBL" id="QDJ94335.1"/>
    </source>
</evidence>
<dbReference type="InterPro" id="IPR029070">
    <property type="entry name" value="Chitinase_insertion_sf"/>
</dbReference>
<dbReference type="PROSITE" id="PS01095">
    <property type="entry name" value="GH18_1"/>
    <property type="match status" value="1"/>
</dbReference>
<evidence type="ECO:0000256" key="13">
    <source>
        <dbReference type="ARBA" id="ARBA00044955"/>
    </source>
</evidence>
<keyword evidence="5" id="KW-0964">Secreted</keyword>